<dbReference type="PRINTS" id="PR01177">
    <property type="entry name" value="GABAB1RECPTR"/>
</dbReference>
<feature type="domain" description="G-protein coupled receptors family 3 profile" evidence="11">
    <location>
        <begin position="449"/>
        <end position="714"/>
    </location>
</feature>
<feature type="transmembrane region" description="Helical" evidence="9">
    <location>
        <begin position="657"/>
        <end position="676"/>
    </location>
</feature>
<feature type="signal peptide" evidence="10">
    <location>
        <begin position="1"/>
        <end position="18"/>
    </location>
</feature>
<dbReference type="Proteomes" id="UP001159405">
    <property type="component" value="Unassembled WGS sequence"/>
</dbReference>
<proteinExistence type="predicted"/>
<dbReference type="Pfam" id="PF00003">
    <property type="entry name" value="7tm_3"/>
    <property type="match status" value="1"/>
</dbReference>
<comment type="caution">
    <text evidence="12">The sequence shown here is derived from an EMBL/GenBank/DDBJ whole genome shotgun (WGS) entry which is preliminary data.</text>
</comment>
<feature type="transmembrane region" description="Helical" evidence="9">
    <location>
        <begin position="488"/>
        <end position="505"/>
    </location>
</feature>
<feature type="transmembrane region" description="Helical" evidence="9">
    <location>
        <begin position="517"/>
        <end position="538"/>
    </location>
</feature>
<keyword evidence="2 9" id="KW-0812">Transmembrane</keyword>
<dbReference type="PANTHER" id="PTHR10519">
    <property type="entry name" value="GABA-B RECEPTOR"/>
    <property type="match status" value="1"/>
</dbReference>
<dbReference type="CDD" id="cd06366">
    <property type="entry name" value="PBP1_GABAb_receptor"/>
    <property type="match status" value="1"/>
</dbReference>
<evidence type="ECO:0000256" key="4">
    <source>
        <dbReference type="ARBA" id="ARBA00023040"/>
    </source>
</evidence>
<keyword evidence="5 9" id="KW-0472">Membrane</keyword>
<evidence type="ECO:0000256" key="1">
    <source>
        <dbReference type="ARBA" id="ARBA00004141"/>
    </source>
</evidence>
<evidence type="ECO:0000256" key="6">
    <source>
        <dbReference type="ARBA" id="ARBA00023170"/>
    </source>
</evidence>
<name>A0ABN8MS89_9CNID</name>
<feature type="transmembrane region" description="Helical" evidence="9">
    <location>
        <begin position="559"/>
        <end position="580"/>
    </location>
</feature>
<reference evidence="12 13" key="1">
    <citation type="submission" date="2022-05" db="EMBL/GenBank/DDBJ databases">
        <authorList>
            <consortium name="Genoscope - CEA"/>
            <person name="William W."/>
        </authorList>
    </citation>
    <scope>NUCLEOTIDE SEQUENCE [LARGE SCALE GENOMIC DNA]</scope>
</reference>
<evidence type="ECO:0000313" key="12">
    <source>
        <dbReference type="EMBL" id="CAH3032792.1"/>
    </source>
</evidence>
<accession>A0ABN8MS89</accession>
<evidence type="ECO:0000256" key="9">
    <source>
        <dbReference type="SAM" id="Phobius"/>
    </source>
</evidence>
<keyword evidence="10" id="KW-0732">Signal</keyword>
<dbReference type="PRINTS" id="PR01176">
    <property type="entry name" value="GABABRECEPTR"/>
</dbReference>
<keyword evidence="6" id="KW-0675">Receptor</keyword>
<keyword evidence="8" id="KW-0807">Transducer</keyword>
<dbReference type="Gene3D" id="3.40.50.2300">
    <property type="match status" value="2"/>
</dbReference>
<evidence type="ECO:0000256" key="7">
    <source>
        <dbReference type="ARBA" id="ARBA00023180"/>
    </source>
</evidence>
<keyword evidence="7" id="KW-0325">Glycoprotein</keyword>
<dbReference type="SUPFAM" id="SSF53822">
    <property type="entry name" value="Periplasmic binding protein-like I"/>
    <property type="match status" value="1"/>
</dbReference>
<evidence type="ECO:0000256" key="10">
    <source>
        <dbReference type="SAM" id="SignalP"/>
    </source>
</evidence>
<dbReference type="Pfam" id="PF01094">
    <property type="entry name" value="ANF_receptor"/>
    <property type="match status" value="1"/>
</dbReference>
<feature type="transmembrane region" description="Helical" evidence="9">
    <location>
        <begin position="616"/>
        <end position="637"/>
    </location>
</feature>
<feature type="transmembrane region" description="Helical" evidence="9">
    <location>
        <begin position="448"/>
        <end position="468"/>
    </location>
</feature>
<gene>
    <name evidence="12" type="ORF">PLOB_00000316</name>
</gene>
<dbReference type="EMBL" id="CALNXK010000001">
    <property type="protein sequence ID" value="CAH3032792.1"/>
    <property type="molecule type" value="Genomic_DNA"/>
</dbReference>
<feature type="chain" id="PRO_5045430156" description="G-protein coupled receptors family 3 profile domain-containing protein" evidence="10">
    <location>
        <begin position="19"/>
        <end position="774"/>
    </location>
</feature>
<keyword evidence="3 9" id="KW-1133">Transmembrane helix</keyword>
<keyword evidence="4" id="KW-0297">G-protein coupled receptor</keyword>
<dbReference type="InterPro" id="IPR002455">
    <property type="entry name" value="GPCR3_GABA-B"/>
</dbReference>
<dbReference type="InterPro" id="IPR028082">
    <property type="entry name" value="Peripla_BP_I"/>
</dbReference>
<evidence type="ECO:0000313" key="13">
    <source>
        <dbReference type="Proteomes" id="UP001159405"/>
    </source>
</evidence>
<feature type="transmembrane region" description="Helical" evidence="9">
    <location>
        <begin position="688"/>
        <end position="708"/>
    </location>
</feature>
<evidence type="ECO:0000256" key="5">
    <source>
        <dbReference type="ARBA" id="ARBA00023136"/>
    </source>
</evidence>
<evidence type="ECO:0000256" key="8">
    <source>
        <dbReference type="ARBA" id="ARBA00023224"/>
    </source>
</evidence>
<dbReference type="PANTHER" id="PTHR10519:SF74">
    <property type="entry name" value="GAMMA-AMINOBUTYRIC ACID TYPE B RECEPTOR SUBUNIT 2"/>
    <property type="match status" value="1"/>
</dbReference>
<dbReference type="InterPro" id="IPR001828">
    <property type="entry name" value="ANF_lig-bd_rcpt"/>
</dbReference>
<dbReference type="PROSITE" id="PS50259">
    <property type="entry name" value="G_PROTEIN_RECEP_F3_4"/>
    <property type="match status" value="1"/>
</dbReference>
<keyword evidence="13" id="KW-1185">Reference proteome</keyword>
<dbReference type="InterPro" id="IPR017978">
    <property type="entry name" value="GPCR_3_C"/>
</dbReference>
<organism evidence="12 13">
    <name type="scientific">Porites lobata</name>
    <dbReference type="NCBI Taxonomy" id="104759"/>
    <lineage>
        <taxon>Eukaryota</taxon>
        <taxon>Metazoa</taxon>
        <taxon>Cnidaria</taxon>
        <taxon>Anthozoa</taxon>
        <taxon>Hexacorallia</taxon>
        <taxon>Scleractinia</taxon>
        <taxon>Fungiina</taxon>
        <taxon>Poritidae</taxon>
        <taxon>Porites</taxon>
    </lineage>
</organism>
<dbReference type="CDD" id="cd15047">
    <property type="entry name" value="7tmC_GABA-B-like"/>
    <property type="match status" value="1"/>
</dbReference>
<evidence type="ECO:0000259" key="11">
    <source>
        <dbReference type="PROSITE" id="PS50259"/>
    </source>
</evidence>
<sequence>MKLSWQVLLGSLLTVAQAKSQSSKVSLYVGSMAPLTGGRSWWGAGITTAMQMAFELINNRSDILPYFELKLLENDTRGETGLGNKILYDYISKQRPSLILGPGRSNVALSVADTAKYWKIIQMSASAESGDLSNSNKYPYFFRTIGSISASKSAFVALAKTFHWKRVSILFFSRDMYMKAASDLKDQCEQNNITVKSYGSYADTNDAENQLKHIKDIDARIIFAFLQKTTSVMCLVYKHKLYGNKYGWVVHTPDAHGWWTRTYPFLDCTASQVNDAAAYTIHIDHLYLSKSKDPTISGLTPRQFLDNYEAFSKRKNTSVSHYGPFGFDAAWLVALAINMSNGESSNVQLLDIKTDYSSSDMIKNSLLKTNFKGVTGEVQLQNNGDRTGMFEVFQIRGKDLEVIALYDALNADNLTYYGNMKFKWRDGRSPRDHIVYKAKLIQLSRGNFIVICVLCSLGIILCLGFLHFNIMNRTKRCVKMSSPNINNAIIVGCFLAYCSAILFAVDGDKLTNLICKARVITLDIGFTVAFGSLFSKTWRVHRITRKIKVRRRVIKDIHLFGMIFVFLFVDIVLIIVWTIMDPLRKDEMFLADKAEELHADVIYRPVVSHCTTNKPFVWLLVVYGFKGILLIFGLFLAWETRKVKIVTLNDSHYIGNFCMAVYNVFIVCAIGVPVALFGHRSHQYEFCFYVITSCIVFCTTLTLCLVFVPKMRTLKKRNSEEVCGRFPTNHVIRGNEELDVRLEGLPNIELQEEVKRLKSLLEEVKTVISSPIGQ</sequence>
<evidence type="ECO:0000256" key="2">
    <source>
        <dbReference type="ARBA" id="ARBA00022692"/>
    </source>
</evidence>
<protein>
    <recommendedName>
        <fullName evidence="11">G-protein coupled receptors family 3 profile domain-containing protein</fullName>
    </recommendedName>
</protein>
<evidence type="ECO:0000256" key="3">
    <source>
        <dbReference type="ARBA" id="ARBA00022989"/>
    </source>
</evidence>
<comment type="subcellular location">
    <subcellularLocation>
        <location evidence="1">Membrane</location>
        <topology evidence="1">Multi-pass membrane protein</topology>
    </subcellularLocation>
</comment>